<name>A8ZNC9_ACAM1</name>
<keyword evidence="2" id="KW-0614">Plasmid</keyword>
<dbReference type="SUPFAM" id="SSF55729">
    <property type="entry name" value="Acyl-CoA N-acyltransferases (Nat)"/>
    <property type="match status" value="1"/>
</dbReference>
<evidence type="ECO:0000313" key="2">
    <source>
        <dbReference type="EMBL" id="ABW32515.1"/>
    </source>
</evidence>
<dbReference type="EMBL" id="CP000841">
    <property type="protein sequence ID" value="ABW32515.1"/>
    <property type="molecule type" value="Genomic_DNA"/>
</dbReference>
<gene>
    <name evidence="2" type="ordered locus">AM1_D0018</name>
</gene>
<sequence>MKIYTPSFEELNFCYELEKSFPSNSEDANAKGFFLPGASFKVYEDLHDTGYIKVLSQDSNLVGFVMVVPPKHQILSRLLINNESLIWFDSEQLYPNVDNCYWIAKIAVKAEFMRMGYAKALYDDVFLNFDGLTALTATAVSPLRNHASENFHRALGLKACGLFLSGTKGELTNIVNILWRK</sequence>
<evidence type="ECO:0000259" key="1">
    <source>
        <dbReference type="Pfam" id="PF00583"/>
    </source>
</evidence>
<keyword evidence="3" id="KW-1185">Reference proteome</keyword>
<feature type="domain" description="N-acetyltransferase" evidence="1">
    <location>
        <begin position="43"/>
        <end position="156"/>
    </location>
</feature>
<dbReference type="AlphaFoldDB" id="A8ZNC9"/>
<dbReference type="Pfam" id="PF00583">
    <property type="entry name" value="Acetyltransf_1"/>
    <property type="match status" value="1"/>
</dbReference>
<protein>
    <recommendedName>
        <fullName evidence="1">N-acetyltransferase domain-containing protein</fullName>
    </recommendedName>
</protein>
<dbReference type="Proteomes" id="UP000000268">
    <property type="component" value="Plasmid pREB4"/>
</dbReference>
<evidence type="ECO:0000313" key="3">
    <source>
        <dbReference type="Proteomes" id="UP000000268"/>
    </source>
</evidence>
<accession>A8ZNC9</accession>
<dbReference type="HOGENOM" id="CLU_1485966_0_0_3"/>
<dbReference type="Gene3D" id="3.40.630.30">
    <property type="match status" value="1"/>
</dbReference>
<organism evidence="2 3">
    <name type="scientific">Acaryochloris marina (strain MBIC 11017)</name>
    <dbReference type="NCBI Taxonomy" id="329726"/>
    <lineage>
        <taxon>Bacteria</taxon>
        <taxon>Bacillati</taxon>
        <taxon>Cyanobacteriota</taxon>
        <taxon>Cyanophyceae</taxon>
        <taxon>Acaryochloridales</taxon>
        <taxon>Acaryochloridaceae</taxon>
        <taxon>Acaryochloris</taxon>
    </lineage>
</organism>
<dbReference type="OrthoDB" id="9820919at2"/>
<dbReference type="InterPro" id="IPR000182">
    <property type="entry name" value="GNAT_dom"/>
</dbReference>
<proteinExistence type="predicted"/>
<dbReference type="InterPro" id="IPR016181">
    <property type="entry name" value="Acyl_CoA_acyltransferase"/>
</dbReference>
<geneLocation type="plasmid" evidence="2 3">
    <name>pREB4</name>
</geneLocation>
<dbReference type="RefSeq" id="WP_012167849.1">
    <property type="nucleotide sequence ID" value="NC_009929.1"/>
</dbReference>
<dbReference type="KEGG" id="amr:AM1_D0018"/>
<dbReference type="GO" id="GO:0016747">
    <property type="term" value="F:acyltransferase activity, transferring groups other than amino-acyl groups"/>
    <property type="evidence" value="ECO:0007669"/>
    <property type="project" value="InterPro"/>
</dbReference>
<reference evidence="2 3" key="1">
    <citation type="journal article" date="2008" name="Proc. Natl. Acad. Sci. U.S.A.">
        <title>Niche adaptation and genome expansion in the chlorophyll d-producing cyanobacterium Acaryochloris marina.</title>
        <authorList>
            <person name="Swingley W.D."/>
            <person name="Chen M."/>
            <person name="Cheung P.C."/>
            <person name="Conrad A.L."/>
            <person name="Dejesa L.C."/>
            <person name="Hao J."/>
            <person name="Honchak B.M."/>
            <person name="Karbach L.E."/>
            <person name="Kurdoglu A."/>
            <person name="Lahiri S."/>
            <person name="Mastrian S.D."/>
            <person name="Miyashita H."/>
            <person name="Page L."/>
            <person name="Ramakrishna P."/>
            <person name="Satoh S."/>
            <person name="Sattley W.M."/>
            <person name="Shimada Y."/>
            <person name="Taylor H.L."/>
            <person name="Tomo T."/>
            <person name="Tsuchiya T."/>
            <person name="Wang Z.T."/>
            <person name="Raymond J."/>
            <person name="Mimuro M."/>
            <person name="Blankenship R.E."/>
            <person name="Touchman J.W."/>
        </authorList>
    </citation>
    <scope>NUCLEOTIDE SEQUENCE [LARGE SCALE GENOMIC DNA]</scope>
    <source>
        <strain evidence="3">MBIC 11017</strain>
        <plasmid evidence="3">Plasmid pREB4</plasmid>
    </source>
</reference>